<evidence type="ECO:0000256" key="4">
    <source>
        <dbReference type="ARBA" id="ARBA00022692"/>
    </source>
</evidence>
<feature type="region of interest" description="Disordered" evidence="9">
    <location>
        <begin position="254"/>
        <end position="306"/>
    </location>
</feature>
<comment type="similarity">
    <text evidence="2">Belongs to the 1-acyl-sn-glycerol-3-phosphate acyltransferase family.</text>
</comment>
<keyword evidence="3" id="KW-0808">Transferase</keyword>
<dbReference type="InterPro" id="IPR002123">
    <property type="entry name" value="Plipid/glycerol_acylTrfase"/>
</dbReference>
<feature type="transmembrane region" description="Helical" evidence="10">
    <location>
        <begin position="26"/>
        <end position="54"/>
    </location>
</feature>
<evidence type="ECO:0000256" key="1">
    <source>
        <dbReference type="ARBA" id="ARBA00004370"/>
    </source>
</evidence>
<feature type="compositionally biased region" description="Low complexity" evidence="9">
    <location>
        <begin position="258"/>
        <end position="279"/>
    </location>
</feature>
<dbReference type="AlphaFoldDB" id="A0AAN6TI39"/>
<dbReference type="SMART" id="SM00563">
    <property type="entry name" value="PlsC"/>
    <property type="match status" value="1"/>
</dbReference>
<organism evidence="12 13">
    <name type="scientific">Canariomyces notabilis</name>
    <dbReference type="NCBI Taxonomy" id="2074819"/>
    <lineage>
        <taxon>Eukaryota</taxon>
        <taxon>Fungi</taxon>
        <taxon>Dikarya</taxon>
        <taxon>Ascomycota</taxon>
        <taxon>Pezizomycotina</taxon>
        <taxon>Sordariomycetes</taxon>
        <taxon>Sordariomycetidae</taxon>
        <taxon>Sordariales</taxon>
        <taxon>Chaetomiaceae</taxon>
        <taxon>Canariomyces</taxon>
    </lineage>
</organism>
<comment type="caution">
    <text evidence="12">The sequence shown here is derived from an EMBL/GenBank/DDBJ whole genome shotgun (WGS) entry which is preliminary data.</text>
</comment>
<proteinExistence type="inferred from homology"/>
<name>A0AAN6TI39_9PEZI</name>
<dbReference type="Proteomes" id="UP001302812">
    <property type="component" value="Unassembled WGS sequence"/>
</dbReference>
<dbReference type="PANTHER" id="PTHR23063:SF60">
    <property type="entry name" value="LYSOPHOSPHATIDIC ACID:OLEOYL-COA ACYLTRANSFERASE 1"/>
    <property type="match status" value="1"/>
</dbReference>
<keyword evidence="8" id="KW-0012">Acyltransferase</keyword>
<evidence type="ECO:0000256" key="7">
    <source>
        <dbReference type="ARBA" id="ARBA00023136"/>
    </source>
</evidence>
<dbReference type="PANTHER" id="PTHR23063">
    <property type="entry name" value="PHOSPHOLIPID ACYLTRANSFERASE"/>
    <property type="match status" value="1"/>
</dbReference>
<feature type="compositionally biased region" description="Basic and acidic residues" evidence="9">
    <location>
        <begin position="280"/>
        <end position="289"/>
    </location>
</feature>
<evidence type="ECO:0000256" key="5">
    <source>
        <dbReference type="ARBA" id="ARBA00022989"/>
    </source>
</evidence>
<dbReference type="RefSeq" id="XP_064672423.1">
    <property type="nucleotide sequence ID" value="XM_064811273.1"/>
</dbReference>
<gene>
    <name evidence="12" type="ORF">N656DRAFT_705483</name>
</gene>
<protein>
    <recommendedName>
        <fullName evidence="11">Phospholipid/glycerol acyltransferase domain-containing protein</fullName>
    </recommendedName>
</protein>
<dbReference type="GO" id="GO:0016020">
    <property type="term" value="C:membrane"/>
    <property type="evidence" value="ECO:0007669"/>
    <property type="project" value="UniProtKB-SubCell"/>
</dbReference>
<evidence type="ECO:0000256" key="9">
    <source>
        <dbReference type="SAM" id="MobiDB-lite"/>
    </source>
</evidence>
<keyword evidence="6" id="KW-0443">Lipid metabolism</keyword>
<dbReference type="GO" id="GO:0006629">
    <property type="term" value="P:lipid metabolic process"/>
    <property type="evidence" value="ECO:0007669"/>
    <property type="project" value="UniProtKB-KW"/>
</dbReference>
<reference evidence="12" key="1">
    <citation type="journal article" date="2023" name="Mol. Phylogenet. Evol.">
        <title>Genome-scale phylogeny and comparative genomics of the fungal order Sordariales.</title>
        <authorList>
            <person name="Hensen N."/>
            <person name="Bonometti L."/>
            <person name="Westerberg I."/>
            <person name="Brannstrom I.O."/>
            <person name="Guillou S."/>
            <person name="Cros-Aarteil S."/>
            <person name="Calhoun S."/>
            <person name="Haridas S."/>
            <person name="Kuo A."/>
            <person name="Mondo S."/>
            <person name="Pangilinan J."/>
            <person name="Riley R."/>
            <person name="LaButti K."/>
            <person name="Andreopoulos B."/>
            <person name="Lipzen A."/>
            <person name="Chen C."/>
            <person name="Yan M."/>
            <person name="Daum C."/>
            <person name="Ng V."/>
            <person name="Clum A."/>
            <person name="Steindorff A."/>
            <person name="Ohm R.A."/>
            <person name="Martin F."/>
            <person name="Silar P."/>
            <person name="Natvig D.O."/>
            <person name="Lalanne C."/>
            <person name="Gautier V."/>
            <person name="Ament-Velasquez S.L."/>
            <person name="Kruys A."/>
            <person name="Hutchinson M.I."/>
            <person name="Powell A.J."/>
            <person name="Barry K."/>
            <person name="Miller A.N."/>
            <person name="Grigoriev I.V."/>
            <person name="Debuchy R."/>
            <person name="Gladieux P."/>
            <person name="Hiltunen Thoren M."/>
            <person name="Johannesson H."/>
        </authorList>
    </citation>
    <scope>NUCLEOTIDE SEQUENCE</scope>
    <source>
        <strain evidence="12">CBS 508.74</strain>
    </source>
</reference>
<dbReference type="GeneID" id="89935398"/>
<dbReference type="EMBL" id="MU853336">
    <property type="protein sequence ID" value="KAK4114853.1"/>
    <property type="molecule type" value="Genomic_DNA"/>
</dbReference>
<evidence type="ECO:0000313" key="12">
    <source>
        <dbReference type="EMBL" id="KAK4114853.1"/>
    </source>
</evidence>
<accession>A0AAN6TI39</accession>
<feature type="domain" description="Phospholipid/glycerol acyltransferase" evidence="11">
    <location>
        <begin position="105"/>
        <end position="215"/>
    </location>
</feature>
<dbReference type="GO" id="GO:0016746">
    <property type="term" value="F:acyltransferase activity"/>
    <property type="evidence" value="ECO:0007669"/>
    <property type="project" value="UniProtKB-KW"/>
</dbReference>
<evidence type="ECO:0000256" key="2">
    <source>
        <dbReference type="ARBA" id="ARBA00008655"/>
    </source>
</evidence>
<evidence type="ECO:0000256" key="10">
    <source>
        <dbReference type="SAM" id="Phobius"/>
    </source>
</evidence>
<comment type="subcellular location">
    <subcellularLocation>
        <location evidence="1">Membrane</location>
    </subcellularLocation>
</comment>
<dbReference type="SUPFAM" id="SSF69593">
    <property type="entry name" value="Glycerol-3-phosphate (1)-acyltransferase"/>
    <property type="match status" value="1"/>
</dbReference>
<evidence type="ECO:0000256" key="3">
    <source>
        <dbReference type="ARBA" id="ARBA00022679"/>
    </source>
</evidence>
<evidence type="ECO:0000259" key="11">
    <source>
        <dbReference type="SMART" id="SM00563"/>
    </source>
</evidence>
<sequence>MEKFSQFRDKGSGISPFIPATTPSSALTVITSTFLVLLRLPFFLAYSALYFLLLHHLPLPVFARKLLLWTLLAIPGIWWVDLQLDGVKRGSLSQQPPSRVPHPRSVIAANFTSPIDALYLAAIFDPIFVAAYPNLRKVRRISLFAAISAALSATNNGDDDGLTDLGELLARHPDRVIAVFPECGTTNGKGILPLSPCLLGAPPETAVFPVSMRYTPPDITTPVPGARAWVVFLWRLLGRSTHTIRVRIAEAVHNNNTSDGGVSSSSSSYYRGSGSGSLSRDGESGNDGKEGDDEPTPEEQRMLDRVGEALARLGRVKRVGLTLRDKKAFVAAWNKGRR</sequence>
<keyword evidence="4 10" id="KW-0812">Transmembrane</keyword>
<keyword evidence="5 10" id="KW-1133">Transmembrane helix</keyword>
<evidence type="ECO:0000313" key="13">
    <source>
        <dbReference type="Proteomes" id="UP001302812"/>
    </source>
</evidence>
<keyword evidence="13" id="KW-1185">Reference proteome</keyword>
<evidence type="ECO:0000256" key="6">
    <source>
        <dbReference type="ARBA" id="ARBA00023098"/>
    </source>
</evidence>
<reference evidence="12" key="2">
    <citation type="submission" date="2023-05" db="EMBL/GenBank/DDBJ databases">
        <authorList>
            <consortium name="Lawrence Berkeley National Laboratory"/>
            <person name="Steindorff A."/>
            <person name="Hensen N."/>
            <person name="Bonometti L."/>
            <person name="Westerberg I."/>
            <person name="Brannstrom I.O."/>
            <person name="Guillou S."/>
            <person name="Cros-Aarteil S."/>
            <person name="Calhoun S."/>
            <person name="Haridas S."/>
            <person name="Kuo A."/>
            <person name="Mondo S."/>
            <person name="Pangilinan J."/>
            <person name="Riley R."/>
            <person name="Labutti K."/>
            <person name="Andreopoulos B."/>
            <person name="Lipzen A."/>
            <person name="Chen C."/>
            <person name="Yanf M."/>
            <person name="Daum C."/>
            <person name="Ng V."/>
            <person name="Clum A."/>
            <person name="Ohm R."/>
            <person name="Martin F."/>
            <person name="Silar P."/>
            <person name="Natvig D."/>
            <person name="Lalanne C."/>
            <person name="Gautier V."/>
            <person name="Ament-Velasquez S.L."/>
            <person name="Kruys A."/>
            <person name="Hutchinson M.I."/>
            <person name="Powell A.J."/>
            <person name="Barry K."/>
            <person name="Miller A.N."/>
            <person name="Grigoriev I.V."/>
            <person name="Debuchy R."/>
            <person name="Gladieux P."/>
            <person name="Thoren M.H."/>
            <person name="Johannesson H."/>
        </authorList>
    </citation>
    <scope>NUCLEOTIDE SEQUENCE</scope>
    <source>
        <strain evidence="12">CBS 508.74</strain>
    </source>
</reference>
<keyword evidence="7 10" id="KW-0472">Membrane</keyword>
<evidence type="ECO:0000256" key="8">
    <source>
        <dbReference type="ARBA" id="ARBA00023315"/>
    </source>
</evidence>